<evidence type="ECO:0000313" key="1">
    <source>
        <dbReference type="EnsemblPlants" id="Kaladp0065s0010.1.v1.1"/>
    </source>
</evidence>
<accession>A0A7N0UEY8</accession>
<dbReference type="AlphaFoldDB" id="A0A7N0UEY8"/>
<dbReference type="Proteomes" id="UP000594263">
    <property type="component" value="Unplaced"/>
</dbReference>
<dbReference type="Gramene" id="Kaladp0065s0010.1.v1.1">
    <property type="protein sequence ID" value="Kaladp0065s0010.1.v1.1"/>
    <property type="gene ID" value="Kaladp0065s0010.v1.1"/>
</dbReference>
<dbReference type="EnsemblPlants" id="Kaladp0065s0010.1.v1.1">
    <property type="protein sequence ID" value="Kaladp0065s0010.1.v1.1"/>
    <property type="gene ID" value="Kaladp0065s0010.v1.1"/>
</dbReference>
<protein>
    <submittedName>
        <fullName evidence="1">Uncharacterized protein</fullName>
    </submittedName>
</protein>
<organism evidence="1 2">
    <name type="scientific">Kalanchoe fedtschenkoi</name>
    <name type="common">Lavender scallops</name>
    <name type="synonym">South American air plant</name>
    <dbReference type="NCBI Taxonomy" id="63787"/>
    <lineage>
        <taxon>Eukaryota</taxon>
        <taxon>Viridiplantae</taxon>
        <taxon>Streptophyta</taxon>
        <taxon>Embryophyta</taxon>
        <taxon>Tracheophyta</taxon>
        <taxon>Spermatophyta</taxon>
        <taxon>Magnoliopsida</taxon>
        <taxon>eudicotyledons</taxon>
        <taxon>Gunneridae</taxon>
        <taxon>Pentapetalae</taxon>
        <taxon>Saxifragales</taxon>
        <taxon>Crassulaceae</taxon>
        <taxon>Kalanchoe</taxon>
    </lineage>
</organism>
<sequence>MYVSGSYLQDLNLVFHFALKMGDCGAFIQILQDRVCWL</sequence>
<proteinExistence type="predicted"/>
<keyword evidence="2" id="KW-1185">Reference proteome</keyword>
<name>A0A7N0UEY8_KALFE</name>
<evidence type="ECO:0000313" key="2">
    <source>
        <dbReference type="Proteomes" id="UP000594263"/>
    </source>
</evidence>
<reference evidence="1" key="1">
    <citation type="submission" date="2021-01" db="UniProtKB">
        <authorList>
            <consortium name="EnsemblPlants"/>
        </authorList>
    </citation>
    <scope>IDENTIFICATION</scope>
</reference>